<sequence length="138" mass="15133">MGALREAQWQYDNAEPVPDDGQAEAERIWIENGIVELLARRDVLFMFQGKQLGVTFERFALAVDEHAMGELSGDTCSKTVLGRLVLAAVCKSTHDAASAALEMLNVLDPRALMVQLAHDLLAPFARDGVLAEREAEQP</sequence>
<reference evidence="1" key="1">
    <citation type="submission" date="2021-08" db="EMBL/GenBank/DDBJ databases">
        <authorList>
            <person name="Yaryura P.M."/>
            <person name="Bianco M.I."/>
            <person name="Morais C."/>
            <person name="Setubal J.C."/>
        </authorList>
    </citation>
    <scope>NUCLEOTIDE SEQUENCE</scope>
    <source>
        <strain evidence="1">AP1</strain>
    </source>
</reference>
<dbReference type="AlphaFoldDB" id="A0AAJ5MJN7"/>
<organism evidence="1 2">
    <name type="scientific">Pseudomonas soli</name>
    <dbReference type="NCBI Taxonomy" id="1306993"/>
    <lineage>
        <taxon>Bacteria</taxon>
        <taxon>Pseudomonadati</taxon>
        <taxon>Pseudomonadota</taxon>
        <taxon>Gammaproteobacteria</taxon>
        <taxon>Pseudomonadales</taxon>
        <taxon>Pseudomonadaceae</taxon>
        <taxon>Pseudomonas</taxon>
    </lineage>
</organism>
<proteinExistence type="predicted"/>
<protein>
    <submittedName>
        <fullName evidence="1">Uncharacterized protein</fullName>
    </submittedName>
</protein>
<evidence type="ECO:0000313" key="2">
    <source>
        <dbReference type="Proteomes" id="UP001209279"/>
    </source>
</evidence>
<evidence type="ECO:0000313" key="1">
    <source>
        <dbReference type="EMBL" id="UXZ44521.1"/>
    </source>
</evidence>
<gene>
    <name evidence="1" type="ORF">K7K07_20975</name>
</gene>
<dbReference type="EMBL" id="CP083803">
    <property type="protein sequence ID" value="UXZ44521.1"/>
    <property type="molecule type" value="Genomic_DNA"/>
</dbReference>
<accession>A0AAJ5MJN7</accession>
<dbReference type="Proteomes" id="UP001209279">
    <property type="component" value="Chromosome"/>
</dbReference>
<dbReference type="RefSeq" id="WP_263158786.1">
    <property type="nucleotide sequence ID" value="NZ_CP083803.1"/>
</dbReference>
<name>A0AAJ5MJN7_9PSED</name>